<name>A0ACC6TE68_9MICC</name>
<dbReference type="Proteomes" id="UP001549207">
    <property type="component" value="Unassembled WGS sequence"/>
</dbReference>
<comment type="caution">
    <text evidence="1">The sequence shown here is derived from an EMBL/GenBank/DDBJ whole genome shotgun (WGS) entry which is preliminary data.</text>
</comment>
<proteinExistence type="predicted"/>
<protein>
    <submittedName>
        <fullName evidence="1">Membrane protein</fullName>
    </submittedName>
</protein>
<organism evidence="1 2">
    <name type="scientific">Arthrobacter nitrophenolicus</name>
    <dbReference type="NCBI Taxonomy" id="683150"/>
    <lineage>
        <taxon>Bacteria</taxon>
        <taxon>Bacillati</taxon>
        <taxon>Actinomycetota</taxon>
        <taxon>Actinomycetes</taxon>
        <taxon>Micrococcales</taxon>
        <taxon>Micrococcaceae</taxon>
        <taxon>Arthrobacter</taxon>
    </lineage>
</organism>
<gene>
    <name evidence="1" type="ORF">ABIC98_001595</name>
</gene>
<evidence type="ECO:0000313" key="1">
    <source>
        <dbReference type="EMBL" id="MET3771958.1"/>
    </source>
</evidence>
<reference evidence="1" key="1">
    <citation type="submission" date="2024-06" db="EMBL/GenBank/DDBJ databases">
        <title>Genomic Encyclopedia of Type Strains, Phase IV (KMG-IV): sequencing the most valuable type-strain genomes for metagenomic binning, comparative biology and taxonomic classification.</title>
        <authorList>
            <person name="Goeker M."/>
        </authorList>
    </citation>
    <scope>NUCLEOTIDE SEQUENCE</scope>
    <source>
        <strain evidence="1">SJCon</strain>
    </source>
</reference>
<evidence type="ECO:0000313" key="2">
    <source>
        <dbReference type="Proteomes" id="UP001549207"/>
    </source>
</evidence>
<accession>A0ACC6TE68</accession>
<keyword evidence="2" id="KW-1185">Reference proteome</keyword>
<dbReference type="EMBL" id="JBEPNJ010000005">
    <property type="protein sequence ID" value="MET3771958.1"/>
    <property type="molecule type" value="Genomic_DNA"/>
</dbReference>
<sequence length="50" mass="4895">MNKPLWICCLVGAAIGITLGLAVFDSPVVGFAVGLGLGAIVGAGIGTRQP</sequence>